<proteinExistence type="predicted"/>
<reference evidence="1" key="1">
    <citation type="submission" date="2020-03" db="EMBL/GenBank/DDBJ databases">
        <title>The deep terrestrial virosphere.</title>
        <authorList>
            <person name="Holmfeldt K."/>
            <person name="Nilsson E."/>
            <person name="Simone D."/>
            <person name="Lopez-Fernandez M."/>
            <person name="Wu X."/>
            <person name="de Brujin I."/>
            <person name="Lundin D."/>
            <person name="Andersson A."/>
            <person name="Bertilsson S."/>
            <person name="Dopson M."/>
        </authorList>
    </citation>
    <scope>NUCLEOTIDE SEQUENCE</scope>
    <source>
        <strain evidence="1">MM415B01253</strain>
        <strain evidence="2">TM448B02229</strain>
    </source>
</reference>
<accession>A0A6M3IQV0</accession>
<sequence length="104" mass="10963">MAVGTEQVEFAPGYLTLTDSHGRKTAYPIAPVIRAVDVPVGLTYSQVGGLTTLANIAGLLAKILIEAEVIDESLLNDEGYNLESVITAIEELGGDYVEPDLSVS</sequence>
<protein>
    <submittedName>
        <fullName evidence="1">Uncharacterized protein</fullName>
    </submittedName>
</protein>
<dbReference type="EMBL" id="MT141378">
    <property type="protein sequence ID" value="QJA59631.1"/>
    <property type="molecule type" value="Genomic_DNA"/>
</dbReference>
<gene>
    <name evidence="1" type="ORF">MM415B01253_0005</name>
    <name evidence="2" type="ORF">TM448B02229_0005</name>
</gene>
<evidence type="ECO:0000313" key="2">
    <source>
        <dbReference type="EMBL" id="QJI01003.1"/>
    </source>
</evidence>
<organism evidence="1">
    <name type="scientific">viral metagenome</name>
    <dbReference type="NCBI Taxonomy" id="1070528"/>
    <lineage>
        <taxon>unclassified sequences</taxon>
        <taxon>metagenomes</taxon>
        <taxon>organismal metagenomes</taxon>
    </lineage>
</organism>
<name>A0A6M3IQV0_9ZZZZ</name>
<evidence type="ECO:0000313" key="1">
    <source>
        <dbReference type="EMBL" id="QJA59631.1"/>
    </source>
</evidence>
<dbReference type="AlphaFoldDB" id="A0A6M3IQV0"/>
<dbReference type="EMBL" id="MT144891">
    <property type="protein sequence ID" value="QJI01003.1"/>
    <property type="molecule type" value="Genomic_DNA"/>
</dbReference>